<dbReference type="SUPFAM" id="SSF52091">
    <property type="entry name" value="SpoIIaa-like"/>
    <property type="match status" value="1"/>
</dbReference>
<evidence type="ECO:0000259" key="6">
    <source>
        <dbReference type="PROSITE" id="PS50801"/>
    </source>
</evidence>
<evidence type="ECO:0000256" key="3">
    <source>
        <dbReference type="ARBA" id="ARBA00022989"/>
    </source>
</evidence>
<dbReference type="Pfam" id="PF01740">
    <property type="entry name" value="STAS"/>
    <property type="match status" value="1"/>
</dbReference>
<feature type="transmembrane region" description="Helical" evidence="5">
    <location>
        <begin position="230"/>
        <end position="253"/>
    </location>
</feature>
<feature type="transmembrane region" description="Helical" evidence="5">
    <location>
        <begin position="163"/>
        <end position="181"/>
    </location>
</feature>
<dbReference type="InterPro" id="IPR002645">
    <property type="entry name" value="STAS_dom"/>
</dbReference>
<dbReference type="PROSITE" id="PS50801">
    <property type="entry name" value="STAS"/>
    <property type="match status" value="1"/>
</dbReference>
<dbReference type="CDD" id="cd07042">
    <property type="entry name" value="STAS_SulP_like_sulfate_transporter"/>
    <property type="match status" value="1"/>
</dbReference>
<reference evidence="7 8" key="1">
    <citation type="submission" date="2018-01" db="EMBL/GenBank/DDBJ databases">
        <title>Metagenomic assembled genomes from two thermal pools in the Uzon Caldera, Kamchatka, Russia.</title>
        <authorList>
            <person name="Wilkins L."/>
            <person name="Ettinger C."/>
        </authorList>
    </citation>
    <scope>NUCLEOTIDE SEQUENCE [LARGE SCALE GENOMIC DNA]</scope>
    <source>
        <strain evidence="7">ZAV-05</strain>
    </source>
</reference>
<dbReference type="InterPro" id="IPR011547">
    <property type="entry name" value="SLC26A/SulP_dom"/>
</dbReference>
<accession>A0A2J6WGK6</accession>
<dbReference type="EMBL" id="PNIN01000071">
    <property type="protein sequence ID" value="PMP69519.1"/>
    <property type="molecule type" value="Genomic_DNA"/>
</dbReference>
<dbReference type="Gene3D" id="3.30.750.24">
    <property type="entry name" value="STAS domain"/>
    <property type="match status" value="1"/>
</dbReference>
<evidence type="ECO:0000256" key="4">
    <source>
        <dbReference type="ARBA" id="ARBA00023136"/>
    </source>
</evidence>
<proteinExistence type="predicted"/>
<dbReference type="PANTHER" id="PTHR11814">
    <property type="entry name" value="SULFATE TRANSPORTER"/>
    <property type="match status" value="1"/>
</dbReference>
<feature type="transmembrane region" description="Helical" evidence="5">
    <location>
        <begin position="365"/>
        <end position="395"/>
    </location>
</feature>
<keyword evidence="3 5" id="KW-1133">Transmembrane helix</keyword>
<dbReference type="Proteomes" id="UP000242881">
    <property type="component" value="Unassembled WGS sequence"/>
</dbReference>
<gene>
    <name evidence="7" type="ORF">C0187_06940</name>
</gene>
<feature type="transmembrane region" description="Helical" evidence="5">
    <location>
        <begin position="90"/>
        <end position="109"/>
    </location>
</feature>
<dbReference type="AlphaFoldDB" id="A0A2J6WGK6"/>
<dbReference type="InterPro" id="IPR036513">
    <property type="entry name" value="STAS_dom_sf"/>
</dbReference>
<dbReference type="Pfam" id="PF00916">
    <property type="entry name" value="Sulfate_transp"/>
    <property type="match status" value="1"/>
</dbReference>
<evidence type="ECO:0000313" key="8">
    <source>
        <dbReference type="Proteomes" id="UP000242881"/>
    </source>
</evidence>
<feature type="transmembrane region" description="Helical" evidence="5">
    <location>
        <begin position="309"/>
        <end position="325"/>
    </location>
</feature>
<feature type="transmembrane region" description="Helical" evidence="5">
    <location>
        <begin position="331"/>
        <end position="353"/>
    </location>
</feature>
<protein>
    <submittedName>
        <fullName evidence="7">SulP family inorganic anion transporter</fullName>
    </submittedName>
</protein>
<sequence length="535" mass="56900">MGLNMGISISKLKGDLFGGITAGIVALPLALAFGVASGMGAKAGLYGAIFLGFFAALLGGTKTQISGPTGPMTVVMASIVTAVKGDVSSVVMIIMLAGIFQIIFGIIKLGSFIRYIPYPVVSGFMSGIGIIIIILQINPALGSPIKGSPILTIASLGSTLSNINLQALFVFIITLLILYLTPKKIGKIIPTPLLALIIVTPIANILNFDIQKIGNIPQGVPSPIIPSINLHMISIAFTFSLSLAILGAIDSLLTSLVADSITRTKHDPNRELIGQGVGNALAGLFGGIPGAGATMRTVINVKTGGNSRLSGIIHAIFLFIVLIGAGKYASYIPMALLSGILIKVGVDIIDYKFLKLIKFAPKHDVFVMAIVFFLTVLVDLIVAVGVGLVLASILLTYRMAQQMNIDILNPQQDQVISGEIETIGEKCMRIIRIDGPFFFGSMTKVINLGNELLDTKVVLFDCSKIPFIDSSAVFALEDIFLTLNDKGIKVLIYADNKIIDTIKNLGITNIIPHQHLFNDLQKSVDHAKKHIKECK</sequence>
<name>A0A2J6WGK6_9BACT</name>
<dbReference type="GO" id="GO:0016020">
    <property type="term" value="C:membrane"/>
    <property type="evidence" value="ECO:0007669"/>
    <property type="project" value="UniProtKB-SubCell"/>
</dbReference>
<feature type="transmembrane region" description="Helical" evidence="5">
    <location>
        <begin position="116"/>
        <end position="137"/>
    </location>
</feature>
<evidence type="ECO:0000256" key="2">
    <source>
        <dbReference type="ARBA" id="ARBA00022692"/>
    </source>
</evidence>
<feature type="transmembrane region" description="Helical" evidence="5">
    <location>
        <begin position="43"/>
        <end position="61"/>
    </location>
</feature>
<dbReference type="InterPro" id="IPR001902">
    <property type="entry name" value="SLC26A/SulP_fam"/>
</dbReference>
<comment type="caution">
    <text evidence="7">The sequence shown here is derived from an EMBL/GenBank/DDBJ whole genome shotgun (WGS) entry which is preliminary data.</text>
</comment>
<feature type="domain" description="STAS" evidence="6">
    <location>
        <begin position="430"/>
        <end position="527"/>
    </location>
</feature>
<keyword evidence="4 5" id="KW-0472">Membrane</keyword>
<keyword evidence="2 5" id="KW-0812">Transmembrane</keyword>
<evidence type="ECO:0000313" key="7">
    <source>
        <dbReference type="EMBL" id="PMP69519.1"/>
    </source>
</evidence>
<evidence type="ECO:0000256" key="5">
    <source>
        <dbReference type="SAM" id="Phobius"/>
    </source>
</evidence>
<evidence type="ECO:0000256" key="1">
    <source>
        <dbReference type="ARBA" id="ARBA00004141"/>
    </source>
</evidence>
<feature type="transmembrane region" description="Helical" evidence="5">
    <location>
        <begin position="16"/>
        <end position="36"/>
    </location>
</feature>
<feature type="transmembrane region" description="Helical" evidence="5">
    <location>
        <begin position="193"/>
        <end position="210"/>
    </location>
</feature>
<organism evidence="7 8">
    <name type="scientific">Calditerrivibrio nitroreducens</name>
    <dbReference type="NCBI Taxonomy" id="477976"/>
    <lineage>
        <taxon>Bacteria</taxon>
        <taxon>Pseudomonadati</taxon>
        <taxon>Deferribacterota</taxon>
        <taxon>Deferribacteres</taxon>
        <taxon>Deferribacterales</taxon>
        <taxon>Calditerrivibrionaceae</taxon>
    </lineage>
</organism>
<comment type="subcellular location">
    <subcellularLocation>
        <location evidence="1">Membrane</location>
        <topology evidence="1">Multi-pass membrane protein</topology>
    </subcellularLocation>
</comment>
<dbReference type="GO" id="GO:0055085">
    <property type="term" value="P:transmembrane transport"/>
    <property type="evidence" value="ECO:0007669"/>
    <property type="project" value="InterPro"/>
</dbReference>